<evidence type="ECO:0000313" key="1">
    <source>
        <dbReference type="EMBL" id="JAD85741.1"/>
    </source>
</evidence>
<accession>A0A0A9DD33</accession>
<dbReference type="EMBL" id="GBRH01212154">
    <property type="protein sequence ID" value="JAD85741.1"/>
    <property type="molecule type" value="Transcribed_RNA"/>
</dbReference>
<protein>
    <submittedName>
        <fullName evidence="1">WPK1</fullName>
    </submittedName>
</protein>
<name>A0A0A9DD33_ARUDO</name>
<organism evidence="1">
    <name type="scientific">Arundo donax</name>
    <name type="common">Giant reed</name>
    <name type="synonym">Donax arundinaceus</name>
    <dbReference type="NCBI Taxonomy" id="35708"/>
    <lineage>
        <taxon>Eukaryota</taxon>
        <taxon>Viridiplantae</taxon>
        <taxon>Streptophyta</taxon>
        <taxon>Embryophyta</taxon>
        <taxon>Tracheophyta</taxon>
        <taxon>Spermatophyta</taxon>
        <taxon>Magnoliopsida</taxon>
        <taxon>Liliopsida</taxon>
        <taxon>Poales</taxon>
        <taxon>Poaceae</taxon>
        <taxon>PACMAD clade</taxon>
        <taxon>Arundinoideae</taxon>
        <taxon>Arundineae</taxon>
        <taxon>Arundo</taxon>
    </lineage>
</organism>
<reference evidence="1" key="2">
    <citation type="journal article" date="2015" name="Data Brief">
        <title>Shoot transcriptome of the giant reed, Arundo donax.</title>
        <authorList>
            <person name="Barrero R.A."/>
            <person name="Guerrero F.D."/>
            <person name="Moolhuijzen P."/>
            <person name="Goolsby J.A."/>
            <person name="Tidwell J."/>
            <person name="Bellgard S.E."/>
            <person name="Bellgard M.I."/>
        </authorList>
    </citation>
    <scope>NUCLEOTIDE SEQUENCE</scope>
    <source>
        <tissue evidence="1">Shoot tissue taken approximately 20 cm above the soil surface</tissue>
    </source>
</reference>
<proteinExistence type="predicted"/>
<reference evidence="1" key="1">
    <citation type="submission" date="2014-09" db="EMBL/GenBank/DDBJ databases">
        <authorList>
            <person name="Magalhaes I.L.F."/>
            <person name="Oliveira U."/>
            <person name="Santos F.R."/>
            <person name="Vidigal T.H.D.A."/>
            <person name="Brescovit A.D."/>
            <person name="Santos A.J."/>
        </authorList>
    </citation>
    <scope>NUCLEOTIDE SEQUENCE</scope>
    <source>
        <tissue evidence="1">Shoot tissue taken approximately 20 cm above the soil surface</tissue>
    </source>
</reference>
<dbReference type="AlphaFoldDB" id="A0A0A9DD33"/>
<sequence length="80" mass="8732">MIFHGKQNAKSFEMRCSLDEMNQSGALPSPAAPLAGSPALSRYIERMDALRALDSGMSLRQWPLPILPLGGLHQQQGKGR</sequence>